<evidence type="ECO:0008006" key="4">
    <source>
        <dbReference type="Google" id="ProtNLM"/>
    </source>
</evidence>
<dbReference type="EMBL" id="CAJGYM010000028">
    <property type="protein sequence ID" value="CAD6192539.1"/>
    <property type="molecule type" value="Genomic_DNA"/>
</dbReference>
<dbReference type="Pfam" id="PF05535">
    <property type="entry name" value="Chromadorea_ALT"/>
    <property type="match status" value="1"/>
</dbReference>
<feature type="chain" id="PRO_5035777719" description="Domain of unknown function DX domain-containing protein" evidence="1">
    <location>
        <begin position="18"/>
        <end position="140"/>
    </location>
</feature>
<name>A0A8S1H8Z4_9PELO</name>
<proteinExistence type="predicted"/>
<evidence type="ECO:0000256" key="1">
    <source>
        <dbReference type="SAM" id="SignalP"/>
    </source>
</evidence>
<feature type="signal peptide" evidence="1">
    <location>
        <begin position="1"/>
        <end position="17"/>
    </location>
</feature>
<dbReference type="AlphaFoldDB" id="A0A8S1H8Z4"/>
<sequence>MIGFSFILGALATFVLALPPAPLYSTCDYPPSYLISKDPTCAQGAAADDPRFNCHGARFVRSAGFYMRCDDHSDCYRNREPNDWCHLPEFFHWSFGGCHCDKKIRSCVMERKNDFTKEYQWAYCTPQREFTCNALGRCSS</sequence>
<evidence type="ECO:0000313" key="2">
    <source>
        <dbReference type="EMBL" id="CAD6192539.1"/>
    </source>
</evidence>
<reference evidence="2" key="1">
    <citation type="submission" date="2020-10" db="EMBL/GenBank/DDBJ databases">
        <authorList>
            <person name="Kikuchi T."/>
        </authorList>
    </citation>
    <scope>NUCLEOTIDE SEQUENCE</scope>
    <source>
        <strain evidence="2">NKZ352</strain>
    </source>
</reference>
<dbReference type="OrthoDB" id="5779160at2759"/>
<gene>
    <name evidence="2" type="ORF">CAUJ_LOCUS8458</name>
</gene>
<organism evidence="2 3">
    <name type="scientific">Caenorhabditis auriculariae</name>
    <dbReference type="NCBI Taxonomy" id="2777116"/>
    <lineage>
        <taxon>Eukaryota</taxon>
        <taxon>Metazoa</taxon>
        <taxon>Ecdysozoa</taxon>
        <taxon>Nematoda</taxon>
        <taxon>Chromadorea</taxon>
        <taxon>Rhabditida</taxon>
        <taxon>Rhabditina</taxon>
        <taxon>Rhabditomorpha</taxon>
        <taxon>Rhabditoidea</taxon>
        <taxon>Rhabditidae</taxon>
        <taxon>Peloderinae</taxon>
        <taxon>Caenorhabditis</taxon>
    </lineage>
</organism>
<dbReference type="Proteomes" id="UP000835052">
    <property type="component" value="Unassembled WGS sequence"/>
</dbReference>
<keyword evidence="3" id="KW-1185">Reference proteome</keyword>
<protein>
    <recommendedName>
        <fullName evidence="4">Domain of unknown function DX domain-containing protein</fullName>
    </recommendedName>
</protein>
<accession>A0A8S1H8Z4</accession>
<dbReference type="InterPro" id="IPR008451">
    <property type="entry name" value="Chromadorea_ALT"/>
</dbReference>
<keyword evidence="1" id="KW-0732">Signal</keyword>
<comment type="caution">
    <text evidence="2">The sequence shown here is derived from an EMBL/GenBank/DDBJ whole genome shotgun (WGS) entry which is preliminary data.</text>
</comment>
<evidence type="ECO:0000313" key="3">
    <source>
        <dbReference type="Proteomes" id="UP000835052"/>
    </source>
</evidence>